<dbReference type="Proteomes" id="UP000324143">
    <property type="component" value="Unassembled WGS sequence"/>
</dbReference>
<feature type="transmembrane region" description="Helical" evidence="1">
    <location>
        <begin position="99"/>
        <end position="126"/>
    </location>
</feature>
<dbReference type="AlphaFoldDB" id="A0A5D0MJN0"/>
<dbReference type="Pfam" id="PF02325">
    <property type="entry name" value="CCB3_YggT"/>
    <property type="match status" value="1"/>
</dbReference>
<proteinExistence type="predicted"/>
<evidence type="ECO:0000313" key="3">
    <source>
        <dbReference type="Proteomes" id="UP000324143"/>
    </source>
</evidence>
<gene>
    <name evidence="2" type="ORF">FXF47_03370</name>
</gene>
<name>A0A5D0MJN0_9BACT</name>
<keyword evidence="1" id="KW-0812">Transmembrane</keyword>
<comment type="caution">
    <text evidence="2">The sequence shown here is derived from an EMBL/GenBank/DDBJ whole genome shotgun (WGS) entry which is preliminary data.</text>
</comment>
<keyword evidence="3" id="KW-1185">Reference proteome</keyword>
<feature type="transmembrane region" description="Helical" evidence="1">
    <location>
        <begin position="209"/>
        <end position="227"/>
    </location>
</feature>
<dbReference type="InterPro" id="IPR003425">
    <property type="entry name" value="CCB3/YggT"/>
</dbReference>
<keyword evidence="1" id="KW-1133">Transmembrane helix</keyword>
<evidence type="ECO:0000313" key="2">
    <source>
        <dbReference type="EMBL" id="TYB31650.1"/>
    </source>
</evidence>
<sequence>MHILAFTYKLNLIVILVNTYILFYAVRFFIPYNKKIIFNRLYRFIYKTTEPILKIFGKKKIAEKEDKKDIRALYVILIFITLYWLLFSVDNPSKPFLFGLIYMISSFVTYFFYLFSFMFIADFFILKRGPHSYGEFARIIHFASNSVIRFFRKIIPKISELKRIYKPFIGLGAIIVLSSFSMTILSGLLGDAVSFMENIGRALQSLINMFAFIWITLIILRVVFSWFRTSKKTLFYENLIFLTEPILSKLRTYIPPYKTGIDFTPIVAIVIILILEKISFFLINLIF</sequence>
<dbReference type="EMBL" id="VSIX01000032">
    <property type="protein sequence ID" value="TYB31650.1"/>
    <property type="molecule type" value="Genomic_DNA"/>
</dbReference>
<accession>A0A5D0MJN0</accession>
<protein>
    <submittedName>
        <fullName evidence="2">YggT family protein</fullName>
    </submittedName>
</protein>
<feature type="transmembrane region" description="Helical" evidence="1">
    <location>
        <begin position="168"/>
        <end position="189"/>
    </location>
</feature>
<feature type="transmembrane region" description="Helical" evidence="1">
    <location>
        <begin position="70"/>
        <end position="87"/>
    </location>
</feature>
<organism evidence="2 3">
    <name type="scientific">Candidatus Mcinerneyibacterium aminivorans</name>
    <dbReference type="NCBI Taxonomy" id="2703815"/>
    <lineage>
        <taxon>Bacteria</taxon>
        <taxon>Candidatus Macinerneyibacteriota</taxon>
        <taxon>Candidatus Mcinerneyibacteria</taxon>
        <taxon>Candidatus Mcinerneyibacteriales</taxon>
        <taxon>Candidatus Mcinerneyibacteriaceae</taxon>
        <taxon>Candidatus Mcinerneyibacterium</taxon>
    </lineage>
</organism>
<feature type="transmembrane region" description="Helical" evidence="1">
    <location>
        <begin position="266"/>
        <end position="286"/>
    </location>
</feature>
<dbReference type="GO" id="GO:0016020">
    <property type="term" value="C:membrane"/>
    <property type="evidence" value="ECO:0007669"/>
    <property type="project" value="InterPro"/>
</dbReference>
<reference evidence="2" key="1">
    <citation type="submission" date="2019-08" db="EMBL/GenBank/DDBJ databases">
        <title>Genomic characterization of a novel candidate phylum (ARYD3) from a high temperature, high salinity tertiary oil reservoir in north central Oklahoma, USA.</title>
        <authorList>
            <person name="Youssef N.H."/>
            <person name="Yadav A."/>
            <person name="Elshahed M.S."/>
        </authorList>
    </citation>
    <scope>NUCLEOTIDE SEQUENCE [LARGE SCALE GENOMIC DNA]</scope>
    <source>
        <strain evidence="2">ARYD3</strain>
    </source>
</reference>
<evidence type="ECO:0000256" key="1">
    <source>
        <dbReference type="SAM" id="Phobius"/>
    </source>
</evidence>
<feature type="transmembrane region" description="Helical" evidence="1">
    <location>
        <begin position="12"/>
        <end position="30"/>
    </location>
</feature>
<keyword evidence="1" id="KW-0472">Membrane</keyword>
<feature type="transmembrane region" description="Helical" evidence="1">
    <location>
        <begin position="234"/>
        <end position="254"/>
    </location>
</feature>